<dbReference type="Proteomes" id="UP000233551">
    <property type="component" value="Unassembled WGS sequence"/>
</dbReference>
<sequence>MGTVMVADWRSMVTWVAASSLGNRCFNTRKRWRREQSREKDDGDSVARRYKNSRILAVSAVAAVEDGQIFDDIEAFRIMNGILVWRDIVLVDD</sequence>
<dbReference type="AlphaFoldDB" id="A0A218XN25"/>
<dbReference type="EMBL" id="MTKT01001111">
    <property type="protein sequence ID" value="OWM85891.1"/>
    <property type="molecule type" value="Genomic_DNA"/>
</dbReference>
<gene>
    <name evidence="1" type="ORF">CDL15_Pgr012141</name>
    <name evidence="2" type="ORF">CRG98_015470</name>
</gene>
<evidence type="ECO:0000313" key="4">
    <source>
        <dbReference type="Proteomes" id="UP000233551"/>
    </source>
</evidence>
<comment type="caution">
    <text evidence="1">The sequence shown here is derived from an EMBL/GenBank/DDBJ whole genome shotgun (WGS) entry which is preliminary data.</text>
</comment>
<keyword evidence="4" id="KW-1185">Reference proteome</keyword>
<dbReference type="EMBL" id="PGOL01000850">
    <property type="protein sequence ID" value="PKI64126.1"/>
    <property type="molecule type" value="Genomic_DNA"/>
</dbReference>
<reference evidence="3" key="1">
    <citation type="journal article" date="2017" name="Plant J.">
        <title>The pomegranate (Punica granatum L.) genome and the genomics of punicalagin biosynthesis.</title>
        <authorList>
            <person name="Qin G."/>
            <person name="Xu C."/>
            <person name="Ming R."/>
            <person name="Tang H."/>
            <person name="Guyot R."/>
            <person name="Kramer E.M."/>
            <person name="Hu Y."/>
            <person name="Yi X."/>
            <person name="Qi Y."/>
            <person name="Xu X."/>
            <person name="Gao Z."/>
            <person name="Pan H."/>
            <person name="Jian J."/>
            <person name="Tian Y."/>
            <person name="Yue Z."/>
            <person name="Xu Y."/>
        </authorList>
    </citation>
    <scope>NUCLEOTIDE SEQUENCE [LARGE SCALE GENOMIC DNA]</scope>
    <source>
        <strain evidence="3">cv. Dabenzi</strain>
    </source>
</reference>
<evidence type="ECO:0000313" key="3">
    <source>
        <dbReference type="Proteomes" id="UP000197138"/>
    </source>
</evidence>
<evidence type="ECO:0000313" key="2">
    <source>
        <dbReference type="EMBL" id="PKI64126.1"/>
    </source>
</evidence>
<accession>A0A218XN25</accession>
<evidence type="ECO:0000313" key="1">
    <source>
        <dbReference type="EMBL" id="OWM85891.1"/>
    </source>
</evidence>
<organism evidence="1 3">
    <name type="scientific">Punica granatum</name>
    <name type="common">Pomegranate</name>
    <dbReference type="NCBI Taxonomy" id="22663"/>
    <lineage>
        <taxon>Eukaryota</taxon>
        <taxon>Viridiplantae</taxon>
        <taxon>Streptophyta</taxon>
        <taxon>Embryophyta</taxon>
        <taxon>Tracheophyta</taxon>
        <taxon>Spermatophyta</taxon>
        <taxon>Magnoliopsida</taxon>
        <taxon>eudicotyledons</taxon>
        <taxon>Gunneridae</taxon>
        <taxon>Pentapetalae</taxon>
        <taxon>rosids</taxon>
        <taxon>malvids</taxon>
        <taxon>Myrtales</taxon>
        <taxon>Lythraceae</taxon>
        <taxon>Punica</taxon>
    </lineage>
</organism>
<reference evidence="1" key="2">
    <citation type="submission" date="2017-06" db="EMBL/GenBank/DDBJ databases">
        <title>The pomegranate genome and the genomics of punicalagin biosynthesis.</title>
        <authorList>
            <person name="Xu C."/>
        </authorList>
    </citation>
    <scope>NUCLEOTIDE SEQUENCE [LARGE SCALE GENOMIC DNA]</scope>
    <source>
        <tissue evidence="1">Fresh leaf</tissue>
    </source>
</reference>
<reference evidence="2 4" key="3">
    <citation type="submission" date="2017-11" db="EMBL/GenBank/DDBJ databases">
        <title>De-novo sequencing of pomegranate (Punica granatum L.) genome.</title>
        <authorList>
            <person name="Akparov Z."/>
            <person name="Amiraslanov A."/>
            <person name="Hajiyeva S."/>
            <person name="Abbasov M."/>
            <person name="Kaur K."/>
            <person name="Hamwieh A."/>
            <person name="Solovyev V."/>
            <person name="Salamov A."/>
            <person name="Braich B."/>
            <person name="Kosarev P."/>
            <person name="Mahmoud A."/>
            <person name="Hajiyev E."/>
            <person name="Babayeva S."/>
            <person name="Izzatullayeva V."/>
            <person name="Mammadov A."/>
            <person name="Mammadov A."/>
            <person name="Sharifova S."/>
            <person name="Ojaghi J."/>
            <person name="Eynullazada K."/>
            <person name="Bayramov B."/>
            <person name="Abdulazimova A."/>
            <person name="Shahmuradov I."/>
        </authorList>
    </citation>
    <scope>NUCLEOTIDE SEQUENCE [LARGE SCALE GENOMIC DNA]</scope>
    <source>
        <strain evidence="2">AG2017</strain>
        <strain evidence="4">cv. AG2017</strain>
        <tissue evidence="2">Leaf</tissue>
    </source>
</reference>
<dbReference type="Proteomes" id="UP000197138">
    <property type="component" value="Unassembled WGS sequence"/>
</dbReference>
<proteinExistence type="predicted"/>
<protein>
    <submittedName>
        <fullName evidence="1">Uncharacterized protein</fullName>
    </submittedName>
</protein>
<name>A0A218XN25_PUNGR</name>